<dbReference type="RefSeq" id="XP_007921607.1">
    <property type="nucleotide sequence ID" value="XM_007923416.1"/>
</dbReference>
<evidence type="ECO:0000313" key="3">
    <source>
        <dbReference type="Proteomes" id="UP000016932"/>
    </source>
</evidence>
<dbReference type="HOGENOM" id="CLU_2590756_0_0_1"/>
<dbReference type="VEuPathDB" id="FungiDB:MYCFIDRAFT_206083"/>
<sequence>LSERDLEPSYSCASILFFHLLLVLSGNSTVVTRSIETAAFAFFCFRICIAWRGEIRQNKETTSTSASTIWPTSLATAIER</sequence>
<feature type="chain" id="PRO_5004110508" evidence="1">
    <location>
        <begin position="29"/>
        <end position="80"/>
    </location>
</feature>
<dbReference type="GeneID" id="19336454"/>
<keyword evidence="1" id="KW-0732">Signal</keyword>
<keyword evidence="3" id="KW-1185">Reference proteome</keyword>
<dbReference type="AlphaFoldDB" id="N1Q7J2"/>
<accession>N1Q7J2</accession>
<dbReference type="Proteomes" id="UP000016932">
    <property type="component" value="Unassembled WGS sequence"/>
</dbReference>
<reference evidence="2 3" key="1">
    <citation type="journal article" date="2012" name="PLoS Pathog.">
        <title>Diverse lifestyles and strategies of plant pathogenesis encoded in the genomes of eighteen Dothideomycetes fungi.</title>
        <authorList>
            <person name="Ohm R.A."/>
            <person name="Feau N."/>
            <person name="Henrissat B."/>
            <person name="Schoch C.L."/>
            <person name="Horwitz B.A."/>
            <person name="Barry K.W."/>
            <person name="Condon B.J."/>
            <person name="Copeland A.C."/>
            <person name="Dhillon B."/>
            <person name="Glaser F."/>
            <person name="Hesse C.N."/>
            <person name="Kosti I."/>
            <person name="LaButti K."/>
            <person name="Lindquist E.A."/>
            <person name="Lucas S."/>
            <person name="Salamov A.A."/>
            <person name="Bradshaw R.E."/>
            <person name="Ciuffetti L."/>
            <person name="Hamelin R.C."/>
            <person name="Kema G.H.J."/>
            <person name="Lawrence C."/>
            <person name="Scott J.A."/>
            <person name="Spatafora J.W."/>
            <person name="Turgeon B.G."/>
            <person name="de Wit P.J.G.M."/>
            <person name="Zhong S."/>
            <person name="Goodwin S.B."/>
            <person name="Grigoriev I.V."/>
        </authorList>
    </citation>
    <scope>NUCLEOTIDE SEQUENCE [LARGE SCALE GENOMIC DNA]</scope>
    <source>
        <strain evidence="2 3">CIRAD86</strain>
    </source>
</reference>
<dbReference type="KEGG" id="pfj:MYCFIDRAFT_206083"/>
<name>N1Q7J2_PSEFD</name>
<gene>
    <name evidence="2" type="ORF">MYCFIDRAFT_206083</name>
</gene>
<organism evidence="2 3">
    <name type="scientific">Pseudocercospora fijiensis (strain CIRAD86)</name>
    <name type="common">Black leaf streak disease fungus</name>
    <name type="synonym">Mycosphaerella fijiensis</name>
    <dbReference type="NCBI Taxonomy" id="383855"/>
    <lineage>
        <taxon>Eukaryota</taxon>
        <taxon>Fungi</taxon>
        <taxon>Dikarya</taxon>
        <taxon>Ascomycota</taxon>
        <taxon>Pezizomycotina</taxon>
        <taxon>Dothideomycetes</taxon>
        <taxon>Dothideomycetidae</taxon>
        <taxon>Mycosphaerellales</taxon>
        <taxon>Mycosphaerellaceae</taxon>
        <taxon>Pseudocercospora</taxon>
    </lineage>
</organism>
<dbReference type="EMBL" id="KB446555">
    <property type="protein sequence ID" value="EME88660.1"/>
    <property type="molecule type" value="Genomic_DNA"/>
</dbReference>
<proteinExistence type="predicted"/>
<feature type="non-terminal residue" evidence="2">
    <location>
        <position position="1"/>
    </location>
</feature>
<evidence type="ECO:0000313" key="2">
    <source>
        <dbReference type="EMBL" id="EME88660.1"/>
    </source>
</evidence>
<protein>
    <submittedName>
        <fullName evidence="2">Uncharacterized protein</fullName>
    </submittedName>
</protein>
<dbReference type="OrthoDB" id="2150324at2759"/>
<evidence type="ECO:0000256" key="1">
    <source>
        <dbReference type="SAM" id="SignalP"/>
    </source>
</evidence>
<feature type="signal peptide" evidence="1">
    <location>
        <begin position="1"/>
        <end position="28"/>
    </location>
</feature>